<dbReference type="Pfam" id="PF00072">
    <property type="entry name" value="Response_reg"/>
    <property type="match status" value="1"/>
</dbReference>
<dbReference type="Proteomes" id="UP000190961">
    <property type="component" value="Unassembled WGS sequence"/>
</dbReference>
<protein>
    <submittedName>
        <fullName evidence="3">Response regulator receiver domain-containing protein</fullName>
    </submittedName>
</protein>
<dbReference type="Gene3D" id="3.40.50.2300">
    <property type="match status" value="1"/>
</dbReference>
<name>A0A1T5M6Z9_9BACT</name>
<feature type="modified residue" description="4-aspartylphosphate" evidence="1">
    <location>
        <position position="64"/>
    </location>
</feature>
<dbReference type="RefSeq" id="WP_079689138.1">
    <property type="nucleotide sequence ID" value="NZ_FUZU01000003.1"/>
</dbReference>
<dbReference type="InterPro" id="IPR011006">
    <property type="entry name" value="CheY-like_superfamily"/>
</dbReference>
<dbReference type="InterPro" id="IPR052893">
    <property type="entry name" value="TCS_response_regulator"/>
</dbReference>
<accession>A0A1T5M6Z9</accession>
<dbReference type="AlphaFoldDB" id="A0A1T5M6Z9"/>
<evidence type="ECO:0000313" key="3">
    <source>
        <dbReference type="EMBL" id="SKC84022.1"/>
    </source>
</evidence>
<evidence type="ECO:0000313" key="4">
    <source>
        <dbReference type="Proteomes" id="UP000190961"/>
    </source>
</evidence>
<evidence type="ECO:0000259" key="2">
    <source>
        <dbReference type="PROSITE" id="PS50110"/>
    </source>
</evidence>
<feature type="domain" description="Response regulatory" evidence="2">
    <location>
        <begin position="7"/>
        <end position="130"/>
    </location>
</feature>
<dbReference type="PANTHER" id="PTHR44520:SF2">
    <property type="entry name" value="RESPONSE REGULATOR RCP1"/>
    <property type="match status" value="1"/>
</dbReference>
<dbReference type="SMART" id="SM00448">
    <property type="entry name" value="REC"/>
    <property type="match status" value="1"/>
</dbReference>
<keyword evidence="1" id="KW-0597">Phosphoprotein</keyword>
<dbReference type="OrthoDB" id="1524091at2"/>
<dbReference type="PANTHER" id="PTHR44520">
    <property type="entry name" value="RESPONSE REGULATOR RCP1-RELATED"/>
    <property type="match status" value="1"/>
</dbReference>
<keyword evidence="4" id="KW-1185">Reference proteome</keyword>
<gene>
    <name evidence="3" type="ORF">SAMN05660236_4632</name>
</gene>
<evidence type="ECO:0000256" key="1">
    <source>
        <dbReference type="PROSITE-ProRule" id="PRU00169"/>
    </source>
</evidence>
<dbReference type="PROSITE" id="PS50110">
    <property type="entry name" value="RESPONSE_REGULATORY"/>
    <property type="match status" value="1"/>
</dbReference>
<dbReference type="STRING" id="688867.SAMN05660236_4632"/>
<dbReference type="SUPFAM" id="SSF52172">
    <property type="entry name" value="CheY-like"/>
    <property type="match status" value="1"/>
</dbReference>
<organism evidence="3 4">
    <name type="scientific">Ohtaekwangia koreensis</name>
    <dbReference type="NCBI Taxonomy" id="688867"/>
    <lineage>
        <taxon>Bacteria</taxon>
        <taxon>Pseudomonadati</taxon>
        <taxon>Bacteroidota</taxon>
        <taxon>Cytophagia</taxon>
        <taxon>Cytophagales</taxon>
        <taxon>Fulvivirgaceae</taxon>
        <taxon>Ohtaekwangia</taxon>
    </lineage>
</organism>
<dbReference type="GO" id="GO:0000160">
    <property type="term" value="P:phosphorelay signal transduction system"/>
    <property type="evidence" value="ECO:0007669"/>
    <property type="project" value="InterPro"/>
</dbReference>
<proteinExistence type="predicted"/>
<dbReference type="InterPro" id="IPR001789">
    <property type="entry name" value="Sig_transdc_resp-reg_receiver"/>
</dbReference>
<dbReference type="EMBL" id="FUZU01000003">
    <property type="protein sequence ID" value="SKC84022.1"/>
    <property type="molecule type" value="Genomic_DNA"/>
</dbReference>
<sequence>MVAHSHTVLLVDDEPVFNFITESLLKRVNLVKEVYSVFNGREAMKLLQESFQGLHNIPSHIFLDLNMPIMNGFSFLEEFSKLPRDQKEDIKIIVVSSSENPSDIAKVKSYGVEDYISKPLSPDTLKEILQ</sequence>
<reference evidence="3 4" key="1">
    <citation type="submission" date="2017-02" db="EMBL/GenBank/DDBJ databases">
        <authorList>
            <person name="Peterson S.W."/>
        </authorList>
    </citation>
    <scope>NUCLEOTIDE SEQUENCE [LARGE SCALE GENOMIC DNA]</scope>
    <source>
        <strain evidence="3 4">DSM 25262</strain>
    </source>
</reference>